<dbReference type="InterPro" id="IPR014729">
    <property type="entry name" value="Rossmann-like_a/b/a_fold"/>
</dbReference>
<dbReference type="InterPro" id="IPR006015">
    <property type="entry name" value="Universal_stress_UspA"/>
</dbReference>
<dbReference type="Pfam" id="PF00582">
    <property type="entry name" value="Usp"/>
    <property type="match status" value="2"/>
</dbReference>
<evidence type="ECO:0000256" key="4">
    <source>
        <dbReference type="SAM" id="MobiDB-lite"/>
    </source>
</evidence>
<dbReference type="GO" id="GO:0005524">
    <property type="term" value="F:ATP binding"/>
    <property type="evidence" value="ECO:0007669"/>
    <property type="project" value="UniProtKB-KW"/>
</dbReference>
<evidence type="ECO:0000256" key="2">
    <source>
        <dbReference type="ARBA" id="ARBA00022741"/>
    </source>
</evidence>
<keyword evidence="3" id="KW-0067">ATP-binding</keyword>
<name>A0A7K2IYJ8_9ACTN</name>
<reference evidence="6 7" key="1">
    <citation type="journal article" date="2019" name="Nat. Commun.">
        <title>The antimicrobial potential of Streptomyces from insect microbiomes.</title>
        <authorList>
            <person name="Chevrette M.G."/>
            <person name="Carlson C.M."/>
            <person name="Ortega H.E."/>
            <person name="Thomas C."/>
            <person name="Ananiev G.E."/>
            <person name="Barns K.J."/>
            <person name="Book A.J."/>
            <person name="Cagnazzo J."/>
            <person name="Carlos C."/>
            <person name="Flanigan W."/>
            <person name="Grubbs K.J."/>
            <person name="Horn H.A."/>
            <person name="Hoffmann F.M."/>
            <person name="Klassen J.L."/>
            <person name="Knack J.J."/>
            <person name="Lewin G.R."/>
            <person name="McDonald B.R."/>
            <person name="Muller L."/>
            <person name="Melo W.G.P."/>
            <person name="Pinto-Tomas A.A."/>
            <person name="Schmitz A."/>
            <person name="Wendt-Pienkowski E."/>
            <person name="Wildman S."/>
            <person name="Zhao M."/>
            <person name="Zhang F."/>
            <person name="Bugni T.S."/>
            <person name="Andes D.R."/>
            <person name="Pupo M.T."/>
            <person name="Currie C.R."/>
        </authorList>
    </citation>
    <scope>NUCLEOTIDE SEQUENCE [LARGE SCALE GENOMIC DNA]</scope>
    <source>
        <strain evidence="6 7">SID5840</strain>
    </source>
</reference>
<organism evidence="6 7">
    <name type="scientific">Nocardiopsis alba</name>
    <dbReference type="NCBI Taxonomy" id="53437"/>
    <lineage>
        <taxon>Bacteria</taxon>
        <taxon>Bacillati</taxon>
        <taxon>Actinomycetota</taxon>
        <taxon>Actinomycetes</taxon>
        <taxon>Streptosporangiales</taxon>
        <taxon>Nocardiopsidaceae</taxon>
        <taxon>Nocardiopsis</taxon>
    </lineage>
</organism>
<feature type="domain" description="UspA" evidence="5">
    <location>
        <begin position="143"/>
        <end position="292"/>
    </location>
</feature>
<gene>
    <name evidence="6" type="ORF">GTW20_22255</name>
</gene>
<proteinExistence type="inferred from homology"/>
<evidence type="ECO:0000259" key="5">
    <source>
        <dbReference type="Pfam" id="PF00582"/>
    </source>
</evidence>
<dbReference type="EMBL" id="WWHY01000001">
    <property type="protein sequence ID" value="MYR34904.1"/>
    <property type="molecule type" value="Genomic_DNA"/>
</dbReference>
<evidence type="ECO:0000313" key="7">
    <source>
        <dbReference type="Proteomes" id="UP000467124"/>
    </source>
</evidence>
<keyword evidence="2" id="KW-0547">Nucleotide-binding</keyword>
<dbReference type="PANTHER" id="PTHR46268">
    <property type="entry name" value="STRESS RESPONSE PROTEIN NHAX"/>
    <property type="match status" value="1"/>
</dbReference>
<comment type="similarity">
    <text evidence="1">Belongs to the universal stress protein A family.</text>
</comment>
<dbReference type="Gene3D" id="3.40.50.620">
    <property type="entry name" value="HUPs"/>
    <property type="match status" value="2"/>
</dbReference>
<dbReference type="RefSeq" id="WP_161111771.1">
    <property type="nucleotide sequence ID" value="NZ_WWHY01000001.1"/>
</dbReference>
<feature type="domain" description="UspA" evidence="5">
    <location>
        <begin position="8"/>
        <end position="133"/>
    </location>
</feature>
<feature type="compositionally biased region" description="Basic and acidic residues" evidence="4">
    <location>
        <begin position="59"/>
        <end position="72"/>
    </location>
</feature>
<evidence type="ECO:0000256" key="1">
    <source>
        <dbReference type="ARBA" id="ARBA00008791"/>
    </source>
</evidence>
<evidence type="ECO:0000313" key="6">
    <source>
        <dbReference type="EMBL" id="MYR34904.1"/>
    </source>
</evidence>
<dbReference type="Proteomes" id="UP000467124">
    <property type="component" value="Unassembled WGS sequence"/>
</dbReference>
<dbReference type="PRINTS" id="PR01438">
    <property type="entry name" value="UNVRSLSTRESS"/>
</dbReference>
<dbReference type="InterPro" id="IPR006016">
    <property type="entry name" value="UspA"/>
</dbReference>
<comment type="caution">
    <text evidence="6">The sequence shown here is derived from an EMBL/GenBank/DDBJ whole genome shotgun (WGS) entry which is preliminary data.</text>
</comment>
<feature type="region of interest" description="Disordered" evidence="4">
    <location>
        <begin position="38"/>
        <end position="72"/>
    </location>
</feature>
<protein>
    <submittedName>
        <fullName evidence="6">Universal stress protein</fullName>
    </submittedName>
</protein>
<accession>A0A7K2IYJ8</accession>
<sequence>MIGNTRGPVVAAVDGSPASDRALDWAADEARRRGLDLRLVHASGPPTHRPAPDGVGPRVVEEARRRASERAPDLPVEAVSLTGDREPVLSRESRSARALVLGARRMSATGEMAPGATTLALTASSSCPVVVVPEAGPAPRTGRVMVGVDGSESARSAAEWAFAEAEARGADLLVVSASGGVPREDLGTPEGDVPVSEGFELPGDDALVAASVAESHRLLSESIAGERELRPDVRVEEIVEVGDAAGVLRSLAEGCDLTVVGSRGRGGLVGTLLGSVSRSVLSHSPRPVAVVRAERR</sequence>
<evidence type="ECO:0000256" key="3">
    <source>
        <dbReference type="ARBA" id="ARBA00022840"/>
    </source>
</evidence>
<dbReference type="AlphaFoldDB" id="A0A7K2IYJ8"/>
<dbReference type="PANTHER" id="PTHR46268:SF27">
    <property type="entry name" value="UNIVERSAL STRESS PROTEIN RV2623"/>
    <property type="match status" value="1"/>
</dbReference>
<dbReference type="SUPFAM" id="SSF52402">
    <property type="entry name" value="Adenine nucleotide alpha hydrolases-like"/>
    <property type="match status" value="2"/>
</dbReference>